<dbReference type="EMBL" id="PP711848">
    <property type="protein sequence ID" value="XBH23695.1"/>
    <property type="molecule type" value="Genomic_DNA"/>
</dbReference>
<protein>
    <submittedName>
        <fullName evidence="1">Protein UL29</fullName>
    </submittedName>
</protein>
<proteinExistence type="predicted"/>
<accession>A0AAU7E1X9</accession>
<reference evidence="1" key="2">
    <citation type="submission" date="2024-02" db="EMBL/GenBank/DDBJ databases">
        <authorList>
            <person name="Hu B."/>
        </authorList>
    </citation>
    <scope>NUCLEOTIDE SEQUENCE</scope>
    <source>
        <strain evidence="1">1A/Kenya/BAT2584/2015</strain>
    </source>
</reference>
<sequence>MKPFRPLDELYYTDGHVKFDMRWGSFCEMCPDGSKENIIRHRIRLKKCVGMFSGTWLAMPWPKHHGLAIGTIQYYGGNYDLKKYRRFFCVANIQTLTFVGFVCRYGCAPSLSNDLEVLVSEKGYFYAYAPWEDRLYLLAESSSCFLLNGVESVYALYERGFEAKIRPHRSPEMLQNIERFLAVAHTRVGVTSFAAQYAGTCIALGGMLRCHLTLGSAESLMKNHVDPAVCRGLLDAKLFVFGQVNFLKRYVLIDDKCRIYVLLHNALVTKVAEGPRGFLQFGGTWFRFHKRTCFAPTGCKDLTVSAVRSFSCEVINYSLPGDSPCHAETRELTAESLQKVEQARRHDVSTT</sequence>
<reference evidence="1" key="1">
    <citation type="journal article" date="2024" name="Microbiome">
        <title>Substantial viral diversity in bats and rodents from East Africa: insights into evolution, recombination, and cocirculation.</title>
        <authorList>
            <person name="Wang D."/>
            <person name="Yang X."/>
            <person name="Ren Z."/>
            <person name="Hu B."/>
            <person name="Zhao H."/>
            <person name="Yang K."/>
            <person name="Shi P."/>
            <person name="Zhang Z."/>
            <person name="Feng Q."/>
            <person name="Nawenja C.V."/>
            <person name="Obanda V."/>
            <person name="Robert K."/>
            <person name="Nalikka B."/>
            <person name="Waruhiu C.N."/>
            <person name="Ochola G.O."/>
            <person name="Onyuok S.O."/>
            <person name="Ochieng H."/>
            <person name="Li B."/>
            <person name="Zhu Y."/>
            <person name="Si H."/>
            <person name="Yin J."/>
            <person name="Kristiansen K."/>
            <person name="Jin X."/>
            <person name="Xu X."/>
            <person name="Xiao M."/>
            <person name="Agwanda B."/>
            <person name="Ommeh S."/>
            <person name="Li J."/>
            <person name="Shi Z.L."/>
        </authorList>
    </citation>
    <scope>NUCLEOTIDE SEQUENCE</scope>
    <source>
        <strain evidence="1">1A/Kenya/BAT2584/2015</strain>
    </source>
</reference>
<evidence type="ECO:0000313" key="1">
    <source>
        <dbReference type="EMBL" id="XBH23695.1"/>
    </source>
</evidence>
<organism evidence="1">
    <name type="scientific">Cardioderma bat herpesvirus</name>
    <dbReference type="NCBI Taxonomy" id="3141914"/>
    <lineage>
        <taxon>Viruses</taxon>
        <taxon>Duplodnaviria</taxon>
        <taxon>Heunggongvirae</taxon>
        <taxon>Peploviricota</taxon>
        <taxon>Herviviricetes</taxon>
        <taxon>Herpesvirales</taxon>
    </lineage>
</organism>
<dbReference type="Pfam" id="PF02393">
    <property type="entry name" value="US22"/>
    <property type="match status" value="1"/>
</dbReference>
<name>A0AAU7E1X9_9VIRU</name>
<dbReference type="InterPro" id="IPR003360">
    <property type="entry name" value="US22-like"/>
</dbReference>